<dbReference type="Proteomes" id="UP000032668">
    <property type="component" value="Unassembled WGS sequence"/>
</dbReference>
<evidence type="ECO:0000313" key="3">
    <source>
        <dbReference type="Proteomes" id="UP000032668"/>
    </source>
</evidence>
<evidence type="ECO:0008006" key="4">
    <source>
        <dbReference type="Google" id="ProtNLM"/>
    </source>
</evidence>
<evidence type="ECO:0000313" key="2">
    <source>
        <dbReference type="EMBL" id="GAN81113.1"/>
    </source>
</evidence>
<proteinExistence type="predicted"/>
<comment type="caution">
    <text evidence="2">The sequence shown here is derived from an EMBL/GenBank/DDBJ whole genome shotgun (WGS) entry which is preliminary data.</text>
</comment>
<organism evidence="2 3">
    <name type="scientific">Acidocella aminolytica 101 = DSM 11237</name>
    <dbReference type="NCBI Taxonomy" id="1120923"/>
    <lineage>
        <taxon>Bacteria</taxon>
        <taxon>Pseudomonadati</taxon>
        <taxon>Pseudomonadota</taxon>
        <taxon>Alphaproteobacteria</taxon>
        <taxon>Acetobacterales</taxon>
        <taxon>Acidocellaceae</taxon>
        <taxon>Acidocella</taxon>
    </lineage>
</organism>
<protein>
    <recommendedName>
        <fullName evidence="4">ISXO2-like transposase domain-containing protein</fullName>
    </recommendedName>
</protein>
<dbReference type="AlphaFoldDB" id="A0A0D6PIT6"/>
<accession>A0A0D6PIT6</accession>
<sequence>MRKGPGSHADHPRRHKKDFTEDYSGEDQPWGMVMTDGWAAYDGPIDVGKDKHFRIKKHCKESGPFTDRIIHVNGFKNFWSYIKRRLAMLWHEGKLRIRPQRT</sequence>
<evidence type="ECO:0000256" key="1">
    <source>
        <dbReference type="SAM" id="MobiDB-lite"/>
    </source>
</evidence>
<keyword evidence="3" id="KW-1185">Reference proteome</keyword>
<feature type="compositionally biased region" description="Basic residues" evidence="1">
    <location>
        <begin position="1"/>
        <end position="17"/>
    </location>
</feature>
<feature type="region of interest" description="Disordered" evidence="1">
    <location>
        <begin position="1"/>
        <end position="29"/>
    </location>
</feature>
<name>A0A0D6PIT6_9PROT</name>
<reference evidence="2 3" key="1">
    <citation type="submission" date="2012-11" db="EMBL/GenBank/DDBJ databases">
        <title>Whole genome sequence of Acidocella aminolytica 101 = DSM 11237.</title>
        <authorList>
            <person name="Azuma Y."/>
            <person name="Higashiura N."/>
            <person name="Hirakawa H."/>
            <person name="Matsushita K."/>
        </authorList>
    </citation>
    <scope>NUCLEOTIDE SEQUENCE [LARGE SCALE GENOMIC DNA]</scope>
    <source>
        <strain evidence="3">101 / DSM 11237</strain>
    </source>
</reference>
<gene>
    <name evidence="2" type="ORF">Aam_076_018</name>
</gene>
<dbReference type="EMBL" id="BANC01000074">
    <property type="protein sequence ID" value="GAN81113.1"/>
    <property type="molecule type" value="Genomic_DNA"/>
</dbReference>